<protein>
    <submittedName>
        <fullName evidence="3">Uncharacterized protein</fullName>
    </submittedName>
</protein>
<feature type="compositionally biased region" description="Acidic residues" evidence="1">
    <location>
        <begin position="327"/>
        <end position="364"/>
    </location>
</feature>
<evidence type="ECO:0000313" key="4">
    <source>
        <dbReference type="Proteomes" id="UP000237968"/>
    </source>
</evidence>
<proteinExistence type="predicted"/>
<dbReference type="Proteomes" id="UP000237968">
    <property type="component" value="Unassembled WGS sequence"/>
</dbReference>
<organism evidence="3 4">
    <name type="scientific">Enhygromyxa salina</name>
    <dbReference type="NCBI Taxonomy" id="215803"/>
    <lineage>
        <taxon>Bacteria</taxon>
        <taxon>Pseudomonadati</taxon>
        <taxon>Myxococcota</taxon>
        <taxon>Polyangia</taxon>
        <taxon>Nannocystales</taxon>
        <taxon>Nannocystaceae</taxon>
        <taxon>Enhygromyxa</taxon>
    </lineage>
</organism>
<evidence type="ECO:0000256" key="1">
    <source>
        <dbReference type="SAM" id="MobiDB-lite"/>
    </source>
</evidence>
<feature type="region of interest" description="Disordered" evidence="1">
    <location>
        <begin position="320"/>
        <end position="408"/>
    </location>
</feature>
<gene>
    <name evidence="3" type="ORF">ENSA5_63060</name>
</gene>
<sequence length="431" mass="45798">MQRAAILTCATVALGLSVASPALASPCDDPQPGWLMCEDFEQGGLGWPEWFEQSAFVQCDGCPEGVNDPDRIRLLDDPAAAHDGDWSLHLPAAAAANYRGASLAYRSCNGSGEQGCLLTGYEDLYFRTWVRLADDHQYVHHFLSIAGTQPDEYWGADGNAGCRPNGYRAAGTTLDFNTDHELFFYTYFPEMNCDMGGYCDGAYAQGICDGCAQKDMPCENGPECCWGNLFAPEPAEVLPTGEWVCLELHMHINTPGEADGTMSFWVNDALALEQTQMHWRDVEELQLNKAWLQHYIANGDADQPNQVWFDDVVVSTERIGCTANGDGDGDGDSGDGDSGDGDGESGDGDGDPGDGDSDSGEGEDGGPGGEGEGGDATGGPGESGESGEGPGADEAAGCTCRSSEPSPERLWWSVVVVLALGGVRRSRRRAA</sequence>
<evidence type="ECO:0000256" key="2">
    <source>
        <dbReference type="SAM" id="SignalP"/>
    </source>
</evidence>
<feature type="compositionally biased region" description="Gly residues" evidence="1">
    <location>
        <begin position="365"/>
        <end position="390"/>
    </location>
</feature>
<accession>A0A2S9XCR0</accession>
<keyword evidence="2" id="KW-0732">Signal</keyword>
<dbReference type="Gene3D" id="2.60.120.200">
    <property type="match status" value="1"/>
</dbReference>
<comment type="caution">
    <text evidence="3">The sequence shown here is derived from an EMBL/GenBank/DDBJ whole genome shotgun (WGS) entry which is preliminary data.</text>
</comment>
<keyword evidence="4" id="KW-1185">Reference proteome</keyword>
<reference evidence="3 4" key="1">
    <citation type="submission" date="2018-03" db="EMBL/GenBank/DDBJ databases">
        <title>Draft Genome Sequences of the Obligatory Marine Myxobacteria Enhygromyxa salina SWB005.</title>
        <authorList>
            <person name="Poehlein A."/>
            <person name="Moghaddam J.A."/>
            <person name="Harms H."/>
            <person name="Alanjari M."/>
            <person name="Koenig G.M."/>
            <person name="Daniel R."/>
            <person name="Schaeberle T.F."/>
        </authorList>
    </citation>
    <scope>NUCLEOTIDE SEQUENCE [LARGE SCALE GENOMIC DNA]</scope>
    <source>
        <strain evidence="3 4">SWB005</strain>
    </source>
</reference>
<dbReference type="EMBL" id="PVNK01000275">
    <property type="protein sequence ID" value="PRP90635.1"/>
    <property type="molecule type" value="Genomic_DNA"/>
</dbReference>
<dbReference type="OrthoDB" id="251863at2"/>
<dbReference type="RefSeq" id="WP_146156332.1">
    <property type="nucleotide sequence ID" value="NZ_PVNK01000275.1"/>
</dbReference>
<feature type="chain" id="PRO_5015590738" evidence="2">
    <location>
        <begin position="25"/>
        <end position="431"/>
    </location>
</feature>
<feature type="signal peptide" evidence="2">
    <location>
        <begin position="1"/>
        <end position="24"/>
    </location>
</feature>
<dbReference type="AlphaFoldDB" id="A0A2S9XCR0"/>
<name>A0A2S9XCR0_9BACT</name>
<evidence type="ECO:0000313" key="3">
    <source>
        <dbReference type="EMBL" id="PRP90635.1"/>
    </source>
</evidence>